<evidence type="ECO:0000256" key="11">
    <source>
        <dbReference type="RuleBase" id="RU004423"/>
    </source>
</evidence>
<evidence type="ECO:0000313" key="15">
    <source>
        <dbReference type="RefSeq" id="XP_004435555.1"/>
    </source>
</evidence>
<evidence type="ECO:0000256" key="7">
    <source>
        <dbReference type="ARBA" id="ARBA00023040"/>
    </source>
</evidence>
<evidence type="ECO:0000256" key="9">
    <source>
        <dbReference type="ARBA" id="ARBA00023170"/>
    </source>
</evidence>
<proteinExistence type="inferred from homology"/>
<feature type="transmembrane region" description="Helical" evidence="13">
    <location>
        <begin position="260"/>
        <end position="282"/>
    </location>
</feature>
<keyword evidence="5 12" id="KW-0812">Transmembrane</keyword>
<evidence type="ECO:0000256" key="3">
    <source>
        <dbReference type="ARBA" id="ARBA00022480"/>
    </source>
</evidence>
<dbReference type="CDD" id="cd15027">
    <property type="entry name" value="7tm_TAS2R43-like"/>
    <property type="match status" value="1"/>
</dbReference>
<reference evidence="15" key="1">
    <citation type="submission" date="2025-08" db="UniProtKB">
        <authorList>
            <consortium name="RefSeq"/>
        </authorList>
    </citation>
    <scope>IDENTIFICATION</scope>
</reference>
<evidence type="ECO:0000313" key="14">
    <source>
        <dbReference type="Proteomes" id="UP000694910"/>
    </source>
</evidence>
<evidence type="ECO:0000256" key="1">
    <source>
        <dbReference type="ARBA" id="ARBA00004141"/>
    </source>
</evidence>
<keyword evidence="4 12" id="KW-0716">Sensory transduction</keyword>
<evidence type="ECO:0000256" key="2">
    <source>
        <dbReference type="ARBA" id="ARBA00007376"/>
    </source>
</evidence>
<feature type="transmembrane region" description="Helical" evidence="13">
    <location>
        <begin position="104"/>
        <end position="121"/>
    </location>
</feature>
<comment type="similarity">
    <text evidence="2 11">Belongs to the G-protein coupled receptor T2R family.</text>
</comment>
<dbReference type="GeneID" id="101401950"/>
<keyword evidence="8 12" id="KW-0472">Membrane</keyword>
<dbReference type="InterPro" id="IPR007960">
    <property type="entry name" value="TAS2R"/>
</dbReference>
<dbReference type="RefSeq" id="XP_004435555.1">
    <property type="nucleotide sequence ID" value="XM_004435498.1"/>
</dbReference>
<keyword evidence="9 12" id="KW-0675">Receptor</keyword>
<feature type="transmembrane region" description="Helical" evidence="13">
    <location>
        <begin position="48"/>
        <end position="68"/>
    </location>
</feature>
<dbReference type="Proteomes" id="UP000694910">
    <property type="component" value="Unplaced"/>
</dbReference>
<evidence type="ECO:0000256" key="6">
    <source>
        <dbReference type="ARBA" id="ARBA00022989"/>
    </source>
</evidence>
<feature type="transmembrane region" description="Helical" evidence="13">
    <location>
        <begin position="128"/>
        <end position="150"/>
    </location>
</feature>
<dbReference type="PANTHER" id="PTHR11394">
    <property type="entry name" value="TASTE RECEPTOR TYPE 2"/>
    <property type="match status" value="1"/>
</dbReference>
<comment type="subcellular location">
    <subcellularLocation>
        <location evidence="1 12">Membrane</location>
        <topology evidence="1 12">Multi-pass membrane protein</topology>
    </subcellularLocation>
</comment>
<name>A0ABM0HWP3_CERSS</name>
<keyword evidence="10 12" id="KW-0807">Transducer</keyword>
<feature type="transmembrane region" description="Helical" evidence="13">
    <location>
        <begin position="178"/>
        <end position="201"/>
    </location>
</feature>
<organism evidence="14 15">
    <name type="scientific">Ceratotherium simum simum</name>
    <name type="common">Southern white rhinoceros</name>
    <dbReference type="NCBI Taxonomy" id="73337"/>
    <lineage>
        <taxon>Eukaryota</taxon>
        <taxon>Metazoa</taxon>
        <taxon>Chordata</taxon>
        <taxon>Craniata</taxon>
        <taxon>Vertebrata</taxon>
        <taxon>Euteleostomi</taxon>
        <taxon>Mammalia</taxon>
        <taxon>Eutheria</taxon>
        <taxon>Laurasiatheria</taxon>
        <taxon>Perissodactyla</taxon>
        <taxon>Rhinocerotidae</taxon>
        <taxon>Ceratotherium</taxon>
    </lineage>
</organism>
<evidence type="ECO:0000256" key="8">
    <source>
        <dbReference type="ARBA" id="ARBA00023136"/>
    </source>
</evidence>
<keyword evidence="7 12" id="KW-0297">G-protein coupled receptor</keyword>
<dbReference type="PANTHER" id="PTHR11394:SF27">
    <property type="entry name" value="TASTE RECEPTOR TYPE 2 MEMBER 20"/>
    <property type="match status" value="1"/>
</dbReference>
<protein>
    <recommendedName>
        <fullName evidence="12">Taste receptor type 2</fullName>
    </recommendedName>
</protein>
<evidence type="ECO:0000256" key="4">
    <source>
        <dbReference type="ARBA" id="ARBA00022606"/>
    </source>
</evidence>
<evidence type="ECO:0000256" key="12">
    <source>
        <dbReference type="RuleBase" id="RU004424"/>
    </source>
</evidence>
<sequence length="303" mass="35001">MIRLLPSIFSILITTEFILGNFASGFIALVNCIDWIKRQKLSSADQILMALAVSRIGFLCVILINWYTTVLHSVLYSLKVRIIFRIAWTVSNHFSIWLATNLSIFYLVKIANFSSLIFLYLKQRVKSVLLVMLLLGSLVFLVSYLAVLFVDDNMQTTEYEENITQKTKLRDMLHLSNMTLFMVVNFIPFTMSLTSFLRLIISLWKHLKKMQLNGKGSQDPSTKVHVRAVLSVVSFLLLYACHFLTIVIFIWASVRPQNELVLMLCEALAMLYPLSHSFILIWGNKKLRQAFKNIRKIIRLTDH</sequence>
<dbReference type="Gene3D" id="1.20.1070.10">
    <property type="entry name" value="Rhodopsin 7-helix transmembrane proteins"/>
    <property type="match status" value="1"/>
</dbReference>
<evidence type="ECO:0000256" key="13">
    <source>
        <dbReference type="SAM" id="Phobius"/>
    </source>
</evidence>
<accession>A0ABM0HWP3</accession>
<keyword evidence="14" id="KW-1185">Reference proteome</keyword>
<keyword evidence="3 12" id="KW-0919">Taste</keyword>
<keyword evidence="6 13" id="KW-1133">Transmembrane helix</keyword>
<evidence type="ECO:0000256" key="10">
    <source>
        <dbReference type="ARBA" id="ARBA00023224"/>
    </source>
</evidence>
<dbReference type="Pfam" id="PF05296">
    <property type="entry name" value="TAS2R"/>
    <property type="match status" value="1"/>
</dbReference>
<feature type="transmembrane region" description="Helical" evidence="13">
    <location>
        <begin position="228"/>
        <end position="254"/>
    </location>
</feature>
<evidence type="ECO:0000256" key="5">
    <source>
        <dbReference type="ARBA" id="ARBA00022692"/>
    </source>
</evidence>
<dbReference type="SUPFAM" id="SSF81321">
    <property type="entry name" value="Family A G protein-coupled receptor-like"/>
    <property type="match status" value="1"/>
</dbReference>
<gene>
    <name evidence="15" type="primary">LOC101401950</name>
</gene>